<dbReference type="InterPro" id="IPR036615">
    <property type="entry name" value="Mur_ligase_C_dom_sf"/>
</dbReference>
<dbReference type="Pfam" id="PF02875">
    <property type="entry name" value="Mur_ligase_C"/>
    <property type="match status" value="1"/>
</dbReference>
<dbReference type="InterPro" id="IPR018109">
    <property type="entry name" value="Folylpolyglutamate_synth_CS"/>
</dbReference>
<evidence type="ECO:0000313" key="13">
    <source>
        <dbReference type="EMBL" id="KKS25878.1"/>
    </source>
</evidence>
<evidence type="ECO:0000313" key="14">
    <source>
        <dbReference type="Proteomes" id="UP000033859"/>
    </source>
</evidence>
<dbReference type="GO" id="GO:0005737">
    <property type="term" value="C:cytoplasm"/>
    <property type="evidence" value="ECO:0007669"/>
    <property type="project" value="UniProtKB-SubCell"/>
</dbReference>
<dbReference type="PANTHER" id="PTHR23135:SF4">
    <property type="entry name" value="UDP-N-ACETYLMURAMOYL-L-ALANYL-D-GLUTAMATE--2,6-DIAMINOPIMELATE LIGASE MURE HOMOLOG, CHLOROPLASTIC"/>
    <property type="match status" value="1"/>
</dbReference>
<dbReference type="GO" id="GO:0004326">
    <property type="term" value="F:tetrahydrofolylpolyglutamate synthase activity"/>
    <property type="evidence" value="ECO:0007669"/>
    <property type="project" value="InterPro"/>
</dbReference>
<evidence type="ECO:0000256" key="5">
    <source>
        <dbReference type="ARBA" id="ARBA00022840"/>
    </source>
</evidence>
<evidence type="ECO:0000259" key="11">
    <source>
        <dbReference type="Pfam" id="PF02875"/>
    </source>
</evidence>
<feature type="domain" description="Mur ligase central" evidence="12">
    <location>
        <begin position="54"/>
        <end position="248"/>
    </location>
</feature>
<dbReference type="Proteomes" id="UP000033859">
    <property type="component" value="Unassembled WGS sequence"/>
</dbReference>
<keyword evidence="7 9" id="KW-0573">Peptidoglycan synthesis</keyword>
<reference evidence="13 14" key="1">
    <citation type="journal article" date="2015" name="Nature">
        <title>rRNA introns, odd ribosomes, and small enigmatic genomes across a large radiation of phyla.</title>
        <authorList>
            <person name="Brown C.T."/>
            <person name="Hug L.A."/>
            <person name="Thomas B.C."/>
            <person name="Sharon I."/>
            <person name="Castelle C.J."/>
            <person name="Singh A."/>
            <person name="Wilkins M.J."/>
            <person name="Williams K.H."/>
            <person name="Banfield J.F."/>
        </authorList>
    </citation>
    <scope>NUCLEOTIDE SEQUENCE [LARGE SCALE GENOMIC DNA]</scope>
</reference>
<feature type="domain" description="Mur ligase C-terminal" evidence="11">
    <location>
        <begin position="271"/>
        <end position="404"/>
    </location>
</feature>
<dbReference type="SUPFAM" id="SSF53623">
    <property type="entry name" value="MurD-like peptide ligases, catalytic domain"/>
    <property type="match status" value="1"/>
</dbReference>
<dbReference type="PANTHER" id="PTHR23135">
    <property type="entry name" value="MUR LIGASE FAMILY MEMBER"/>
    <property type="match status" value="1"/>
</dbReference>
<dbReference type="GO" id="GO:0008360">
    <property type="term" value="P:regulation of cell shape"/>
    <property type="evidence" value="ECO:0007669"/>
    <property type="project" value="UniProtKB-KW"/>
</dbReference>
<evidence type="ECO:0000256" key="2">
    <source>
        <dbReference type="ARBA" id="ARBA00022490"/>
    </source>
</evidence>
<dbReference type="EMBL" id="LCCE01000033">
    <property type="protein sequence ID" value="KKS25878.1"/>
    <property type="molecule type" value="Genomic_DNA"/>
</dbReference>
<keyword evidence="10" id="KW-0812">Transmembrane</keyword>
<dbReference type="InterPro" id="IPR013221">
    <property type="entry name" value="Mur_ligase_cen"/>
</dbReference>
<evidence type="ECO:0000256" key="3">
    <source>
        <dbReference type="ARBA" id="ARBA00022598"/>
    </source>
</evidence>
<gene>
    <name evidence="13" type="ORF">UU84_C0033G0006</name>
</gene>
<evidence type="ECO:0000256" key="8">
    <source>
        <dbReference type="ARBA" id="ARBA00023316"/>
    </source>
</evidence>
<keyword evidence="10" id="KW-1133">Transmembrane helix</keyword>
<organism evidence="13 14">
    <name type="scientific">Candidatus Yanofskybacteria bacterium GW2011_GWC2_41_9</name>
    <dbReference type="NCBI Taxonomy" id="1619029"/>
    <lineage>
        <taxon>Bacteria</taxon>
        <taxon>Candidatus Yanofskyibacteriota</taxon>
    </lineage>
</organism>
<keyword evidence="9" id="KW-0131">Cell cycle</keyword>
<dbReference type="GO" id="GO:0009252">
    <property type="term" value="P:peptidoglycan biosynthetic process"/>
    <property type="evidence" value="ECO:0007669"/>
    <property type="project" value="UniProtKB-UniPathway"/>
</dbReference>
<comment type="similarity">
    <text evidence="1">Belongs to the MurCDEF family. MurE subfamily.</text>
</comment>
<keyword evidence="8 9" id="KW-0961">Cell wall biogenesis/degradation</keyword>
<keyword evidence="3 13" id="KW-0436">Ligase</keyword>
<sequence length="434" mass="48767">MFKEGLLDKILYQVKKLIPKSVFIFFVPFYHAGLAYAGAVLYGFPSRKMKVIGVTGTKGKSTTVFLISKILESADKKIAAIGSLGFKIREREWPNTLKMTMPGRFKLQKFLYEAKKAGCEFVVLEVTSEGIKQKRHLGISFDCAVFTNLHKEHIESHGSFENYRKAKEELFSATKNIHVLNADDPNVEYFSRYPVKRKMFFGLQTGDMKANNIENTEKGIKFDVYGTVFNLNLAGEFNVQNCLAALAVSAMYGIDLPSAKPILEEIKSISGRMEFIQKEPFRVVVDYAHTPDSLESVYKTLKTQNPKNPKLICVLGAAGGGRDKWKRPEFGRIAEKYCDEIILTNEDSYDEIPEKIIEDIFSGISSSLKLESLKVHKVIDRKEAIKKALTDAQEGNTVIITGKGSEISMAVAGGKKLPWSDKQVVIEFLQERRG</sequence>
<evidence type="ECO:0000256" key="10">
    <source>
        <dbReference type="SAM" id="Phobius"/>
    </source>
</evidence>
<proteinExistence type="inferred from homology"/>
<dbReference type="SUPFAM" id="SSF53244">
    <property type="entry name" value="MurD-like peptide ligases, peptide-binding domain"/>
    <property type="match status" value="1"/>
</dbReference>
<dbReference type="GO" id="GO:0071555">
    <property type="term" value="P:cell wall organization"/>
    <property type="evidence" value="ECO:0007669"/>
    <property type="project" value="UniProtKB-KW"/>
</dbReference>
<dbReference type="UniPathway" id="UPA00219"/>
<evidence type="ECO:0000259" key="12">
    <source>
        <dbReference type="Pfam" id="PF08245"/>
    </source>
</evidence>
<dbReference type="Gene3D" id="3.40.1190.10">
    <property type="entry name" value="Mur-like, catalytic domain"/>
    <property type="match status" value="1"/>
</dbReference>
<evidence type="ECO:0000256" key="7">
    <source>
        <dbReference type="ARBA" id="ARBA00022984"/>
    </source>
</evidence>
<dbReference type="Pfam" id="PF08245">
    <property type="entry name" value="Mur_ligase_M"/>
    <property type="match status" value="1"/>
</dbReference>
<keyword evidence="9" id="KW-0132">Cell division</keyword>
<keyword evidence="2" id="KW-0963">Cytoplasm</keyword>
<dbReference type="GO" id="GO:0005524">
    <property type="term" value="F:ATP binding"/>
    <property type="evidence" value="ECO:0007669"/>
    <property type="project" value="UniProtKB-KW"/>
</dbReference>
<keyword evidence="4" id="KW-0547">Nucleotide-binding</keyword>
<evidence type="ECO:0000256" key="6">
    <source>
        <dbReference type="ARBA" id="ARBA00022960"/>
    </source>
</evidence>
<dbReference type="InterPro" id="IPR005761">
    <property type="entry name" value="UDP-N-AcMur-Glu-dNH2Pim_ligase"/>
</dbReference>
<dbReference type="InterPro" id="IPR004101">
    <property type="entry name" value="Mur_ligase_C"/>
</dbReference>
<dbReference type="GO" id="GO:0051301">
    <property type="term" value="P:cell division"/>
    <property type="evidence" value="ECO:0007669"/>
    <property type="project" value="UniProtKB-KW"/>
</dbReference>
<evidence type="ECO:0000256" key="9">
    <source>
        <dbReference type="RuleBase" id="RU004135"/>
    </source>
</evidence>
<feature type="transmembrane region" description="Helical" evidence="10">
    <location>
        <begin position="21"/>
        <end position="44"/>
    </location>
</feature>
<keyword evidence="5" id="KW-0067">ATP-binding</keyword>
<dbReference type="AlphaFoldDB" id="A0A0G1AKR5"/>
<dbReference type="Gene3D" id="3.90.190.20">
    <property type="entry name" value="Mur ligase, C-terminal domain"/>
    <property type="match status" value="1"/>
</dbReference>
<dbReference type="PATRIC" id="fig|1619029.3.peg.559"/>
<keyword evidence="6 9" id="KW-0133">Cell shape</keyword>
<evidence type="ECO:0000256" key="4">
    <source>
        <dbReference type="ARBA" id="ARBA00022741"/>
    </source>
</evidence>
<dbReference type="NCBIfam" id="TIGR01085">
    <property type="entry name" value="murE"/>
    <property type="match status" value="1"/>
</dbReference>
<evidence type="ECO:0000256" key="1">
    <source>
        <dbReference type="ARBA" id="ARBA00005898"/>
    </source>
</evidence>
<comment type="subcellular location">
    <subcellularLocation>
        <location evidence="9">Cytoplasm</location>
    </subcellularLocation>
</comment>
<dbReference type="PROSITE" id="PS01011">
    <property type="entry name" value="FOLYLPOLYGLU_SYNT_1"/>
    <property type="match status" value="1"/>
</dbReference>
<accession>A0A0G1AKR5</accession>
<keyword evidence="10" id="KW-0472">Membrane</keyword>
<protein>
    <submittedName>
        <fullName evidence="13">UDP-N-acetylmuramoyl-L-alanyl-D-glutamate-2, 6-diaminopimelate ligase</fullName>
    </submittedName>
</protein>
<comment type="pathway">
    <text evidence="9">Cell wall biogenesis; peptidoglycan biosynthesis.</text>
</comment>
<name>A0A0G1AKR5_9BACT</name>
<dbReference type="InterPro" id="IPR036565">
    <property type="entry name" value="Mur-like_cat_sf"/>
</dbReference>
<comment type="caution">
    <text evidence="13">The sequence shown here is derived from an EMBL/GenBank/DDBJ whole genome shotgun (WGS) entry which is preliminary data.</text>
</comment>